<dbReference type="PROSITE" id="PS51900">
    <property type="entry name" value="CB"/>
    <property type="match status" value="1"/>
</dbReference>
<keyword evidence="10" id="KW-1185">Reference proteome</keyword>
<dbReference type="PROSITE" id="PS51898">
    <property type="entry name" value="TYR_RECOMBINASE"/>
    <property type="match status" value="1"/>
</dbReference>
<evidence type="ECO:0000256" key="2">
    <source>
        <dbReference type="ARBA" id="ARBA00008857"/>
    </source>
</evidence>
<keyword evidence="5" id="KW-0233">DNA recombination</keyword>
<evidence type="ECO:0000256" key="6">
    <source>
        <dbReference type="PROSITE-ProRule" id="PRU01248"/>
    </source>
</evidence>
<reference evidence="9 10" key="1">
    <citation type="journal article" date="2016" name="Appl. Environ. Microbiol.">
        <title>Function and Phylogeny of Bacterial Butyryl Coenzyme A:Acetate Transferases and Their Diversity in the Proximal Colon of Swine.</title>
        <authorList>
            <person name="Trachsel J."/>
            <person name="Bayles D.O."/>
            <person name="Looft T."/>
            <person name="Levine U.Y."/>
            <person name="Allen H.K."/>
        </authorList>
    </citation>
    <scope>NUCLEOTIDE SEQUENCE [LARGE SCALE GENOMIC DNA]</scope>
    <source>
        <strain evidence="9 10">68-3-10</strain>
    </source>
</reference>
<evidence type="ECO:0000259" key="8">
    <source>
        <dbReference type="PROSITE" id="PS51900"/>
    </source>
</evidence>
<dbReference type="Pfam" id="PF02920">
    <property type="entry name" value="Integrase_DNA"/>
    <property type="match status" value="1"/>
</dbReference>
<keyword evidence="4 6" id="KW-0238">DNA-binding</keyword>
<dbReference type="Gene3D" id="1.10.150.130">
    <property type="match status" value="1"/>
</dbReference>
<dbReference type="SUPFAM" id="SSF54171">
    <property type="entry name" value="DNA-binding domain"/>
    <property type="match status" value="1"/>
</dbReference>
<comment type="similarity">
    <text evidence="2">Belongs to the 'phage' integrase family.</text>
</comment>
<comment type="caution">
    <text evidence="9">The sequence shown here is derived from an EMBL/GenBank/DDBJ whole genome shotgun (WGS) entry which is preliminary data.</text>
</comment>
<dbReference type="InterPro" id="IPR004107">
    <property type="entry name" value="Integrase_SAM-like_N"/>
</dbReference>
<feature type="domain" description="Tyr recombinase" evidence="7">
    <location>
        <begin position="176"/>
        <end position="400"/>
    </location>
</feature>
<dbReference type="GO" id="GO:0006310">
    <property type="term" value="P:DNA recombination"/>
    <property type="evidence" value="ECO:0007669"/>
    <property type="project" value="UniProtKB-KW"/>
</dbReference>
<evidence type="ECO:0000256" key="1">
    <source>
        <dbReference type="ARBA" id="ARBA00003283"/>
    </source>
</evidence>
<dbReference type="InterPro" id="IPR011010">
    <property type="entry name" value="DNA_brk_join_enz"/>
</dbReference>
<dbReference type="AlphaFoldDB" id="A0A1Q9JJ55"/>
<dbReference type="InterPro" id="IPR010998">
    <property type="entry name" value="Integrase_recombinase_N"/>
</dbReference>
<dbReference type="InterPro" id="IPR002104">
    <property type="entry name" value="Integrase_catalytic"/>
</dbReference>
<dbReference type="RefSeq" id="WP_075713664.1">
    <property type="nucleotide sequence ID" value="NZ_MJIE01000001.1"/>
</dbReference>
<evidence type="ECO:0000313" key="10">
    <source>
        <dbReference type="Proteomes" id="UP000187404"/>
    </source>
</evidence>
<feature type="domain" description="Core-binding (CB)" evidence="8">
    <location>
        <begin position="68"/>
        <end position="150"/>
    </location>
</feature>
<dbReference type="Gene3D" id="3.30.160.60">
    <property type="entry name" value="Classic Zinc Finger"/>
    <property type="match status" value="1"/>
</dbReference>
<protein>
    <submittedName>
        <fullName evidence="9">Integrase</fullName>
    </submittedName>
</protein>
<organism evidence="9 10">
    <name type="scientific">Hornefia porci</name>
    <dbReference type="NCBI Taxonomy" id="2652292"/>
    <lineage>
        <taxon>Bacteria</taxon>
        <taxon>Bacillati</taxon>
        <taxon>Bacillota</taxon>
        <taxon>Clostridia</taxon>
        <taxon>Peptostreptococcales</taxon>
        <taxon>Anaerovoracaceae</taxon>
        <taxon>Hornefia</taxon>
    </lineage>
</organism>
<gene>
    <name evidence="9" type="ORF">BHK98_09260</name>
</gene>
<dbReference type="CDD" id="cd01189">
    <property type="entry name" value="INT_ICEBs1_C_like"/>
    <property type="match status" value="1"/>
</dbReference>
<evidence type="ECO:0000256" key="5">
    <source>
        <dbReference type="ARBA" id="ARBA00023172"/>
    </source>
</evidence>
<dbReference type="InterPro" id="IPR050090">
    <property type="entry name" value="Tyrosine_recombinase_XerCD"/>
</dbReference>
<dbReference type="GO" id="GO:0003677">
    <property type="term" value="F:DNA binding"/>
    <property type="evidence" value="ECO:0007669"/>
    <property type="project" value="UniProtKB-UniRule"/>
</dbReference>
<evidence type="ECO:0000256" key="3">
    <source>
        <dbReference type="ARBA" id="ARBA00022908"/>
    </source>
</evidence>
<dbReference type="GO" id="GO:0008907">
    <property type="term" value="F:integrase activity"/>
    <property type="evidence" value="ECO:0007669"/>
    <property type="project" value="InterPro"/>
</dbReference>
<dbReference type="EMBL" id="MJIE01000001">
    <property type="protein sequence ID" value="OLR56236.1"/>
    <property type="molecule type" value="Genomic_DNA"/>
</dbReference>
<accession>A0A1Q9JJ55</accession>
<dbReference type="Pfam" id="PF14659">
    <property type="entry name" value="Phage_int_SAM_3"/>
    <property type="match status" value="1"/>
</dbReference>
<comment type="function">
    <text evidence="1">Site-specific tyrosine recombinase, which acts by catalyzing the cutting and rejoining of the recombining DNA molecules.</text>
</comment>
<dbReference type="OrthoDB" id="9803188at2"/>
<dbReference type="STRING" id="1261640.BHK98_09260"/>
<dbReference type="SUPFAM" id="SSF56349">
    <property type="entry name" value="DNA breaking-rejoining enzymes"/>
    <property type="match status" value="1"/>
</dbReference>
<dbReference type="Gene3D" id="1.10.443.10">
    <property type="entry name" value="Intergrase catalytic core"/>
    <property type="match status" value="1"/>
</dbReference>
<dbReference type="PANTHER" id="PTHR30349:SF41">
    <property type="entry name" value="INTEGRASE_RECOMBINASE PROTEIN MJ0367-RELATED"/>
    <property type="match status" value="1"/>
</dbReference>
<dbReference type="PANTHER" id="PTHR30349">
    <property type="entry name" value="PHAGE INTEGRASE-RELATED"/>
    <property type="match status" value="1"/>
</dbReference>
<dbReference type="InterPro" id="IPR016177">
    <property type="entry name" value="DNA-bd_dom_sf"/>
</dbReference>
<dbReference type="Proteomes" id="UP000187404">
    <property type="component" value="Unassembled WGS sequence"/>
</dbReference>
<dbReference type="InterPro" id="IPR013762">
    <property type="entry name" value="Integrase-like_cat_sf"/>
</dbReference>
<dbReference type="InterPro" id="IPR044068">
    <property type="entry name" value="CB"/>
</dbReference>
<evidence type="ECO:0000313" key="9">
    <source>
        <dbReference type="EMBL" id="OLR56236.1"/>
    </source>
</evidence>
<name>A0A1Q9JJ55_9FIRM</name>
<evidence type="ECO:0000256" key="4">
    <source>
        <dbReference type="ARBA" id="ARBA00023125"/>
    </source>
</evidence>
<dbReference type="Pfam" id="PF00589">
    <property type="entry name" value="Phage_integrase"/>
    <property type="match status" value="1"/>
</dbReference>
<dbReference type="InterPro" id="IPR004191">
    <property type="entry name" value="Integrase_Tn916-type_DNA-bd_N"/>
</dbReference>
<proteinExistence type="inferred from homology"/>
<keyword evidence="3" id="KW-0229">DNA integration</keyword>
<sequence length="409" mass="47747">MERRKDNKHRVLKEGEYQRKNQTYEYRWKDGTGASHSVYAKSLDELREKENAVRKDSLDHIRADAKNLTINDLFGMWKKLKRGLKDNTFCNYCYMYTEFVSTGFGERRIQDLKRSDVRNFYNSLSDNRGLKSATIDNVHTVLHQVLQVGVEDDYLRYNPSDNALRELKKAHAGDGLKRRALTQEQQELLEWFLKKPGPMHHWYPIVEGMLWTGMRVGEITGLRWEDVDFEKNEISVNHTLVYYAHRTENIVCTFAINTPKTKAGERIIPMVPRVREAFLEEKQLQKEFGITCKSVIDGYTDFVFLNRFGEVHHQGTVNKALRRIIRDCNFEVLDNAANNADPVLLPHFSCHYLRHTFATRMVEQGVNVKVMQDVLGHADAQTTMNIYADVTKDLRDRELQNFSDSFGKK</sequence>
<evidence type="ECO:0000259" key="7">
    <source>
        <dbReference type="PROSITE" id="PS51898"/>
    </source>
</evidence>